<proteinExistence type="predicted"/>
<dbReference type="InterPro" id="IPR027417">
    <property type="entry name" value="P-loop_NTPase"/>
</dbReference>
<dbReference type="InterPro" id="IPR029464">
    <property type="entry name" value="HSDR_N"/>
</dbReference>
<dbReference type="AlphaFoldDB" id="C9AA42"/>
<dbReference type="RefSeq" id="WP_015508913.1">
    <property type="nucleotide sequence ID" value="NC_020995.1"/>
</dbReference>
<accession>C9AA42</accession>
<dbReference type="PROSITE" id="PS50837">
    <property type="entry name" value="NACHT"/>
    <property type="match status" value="1"/>
</dbReference>
<dbReference type="PANTHER" id="PTHR46844:SF1">
    <property type="entry name" value="SLR5058 PROTEIN"/>
    <property type="match status" value="1"/>
</dbReference>
<evidence type="ECO:0000313" key="2">
    <source>
        <dbReference type="EMBL" id="EEV39353.1"/>
    </source>
</evidence>
<dbReference type="PANTHER" id="PTHR46844">
    <property type="entry name" value="SLR5058 PROTEIN"/>
    <property type="match status" value="1"/>
</dbReference>
<dbReference type="KEGG" id="ecas:ECBG_01622"/>
<feature type="domain" description="NACHT" evidence="1">
    <location>
        <begin position="224"/>
        <end position="338"/>
    </location>
</feature>
<protein>
    <recommendedName>
        <fullName evidence="1">NACHT domain-containing protein</fullName>
    </recommendedName>
</protein>
<gene>
    <name evidence="2" type="ORF">ECBG_01622</name>
</gene>
<dbReference type="Gene3D" id="3.40.50.300">
    <property type="entry name" value="P-loop containing nucleotide triphosphate hydrolases"/>
    <property type="match status" value="1"/>
</dbReference>
<dbReference type="eggNOG" id="COG5635">
    <property type="taxonomic scope" value="Bacteria"/>
</dbReference>
<evidence type="ECO:0000259" key="1">
    <source>
        <dbReference type="PROSITE" id="PS50837"/>
    </source>
</evidence>
<keyword evidence="3" id="KW-1185">Reference proteome</keyword>
<sequence length="990" mass="115718">MNVSEWVKSIDPNSLVSEQDVRTKIAVPLIKLLGYDEKYYADEFPIYSYSGRKKNPTKFIDILCFSSDEWNLNRDLSSWPWVQDHSLISIELKKPSESLEDATGQAMFYSMNARSPFYIVLNGIDIKILKMIDFFSDTVIFEGPIENIAENWVDIYNTISFKKLSKETKEMGEFKDQKIFTNYCISLSQQYKEMYRWQWRQYIIKQSKKERSEIYPEVFTNFTGRALVKGDAGSGKTTFLHSIFLNQSQNYINSKSKVIPVLLSGKLWHRSFHSVLEGILKELKVFVPNITIEIVTSMVFSGEILLLIDGIDECKQNRDLLIHDIIQNKFNVIVSSRPLYMDNSLEVFSTYETEMLDENRIIKISSDVLKRSTSIEMHRLPKSMKKILKIPIYFNMFLAYEMDKNNDKVPSNIAELYQSFTNYVLKQVNNKGNSDIDEVPLFKLHNILSEFAFLSYSIKHGKETDITTIIKKEFPNSVLSIYRIFLQSGLIFETAEGCEFQQFSLKEYYYALFITKHISDQLDIFLEKYVVDPNYEEIILLLVGINKDKVIQDKILDTLLVKNLSLYVKCLKRRYNFSRDFEENKDRNFYETFFRTVRDTYQLLVDTYFSNIKKYMLPYVLKNEDADSFVIGVDCSVDINKNSISIELIAVNKGAVDDQLVKISYNDTAPVMMIEKNGKEVIIPYSTLRNNIGFYHYELNYLNTGIDYAREIAIDIIFSNVDEILKNTKLLEFETPEMLSFFIEEFFNSASPLNVSKGNGIKQYNLSLKRQSIDELLDICGGLYKYEINTKNGKKISFGVIWYLLYKNKEKLNLDFDNLLFPTKLEKPIGNGNWVWNYYNDQQIINWIKNYYKYGQESYRKIVEELFPNLRNDLALYQVGPVQYSIKVKLPDRASNDNFSQGSIGTSFCLVDSVKNCNPKMSVVENDTRLIDLDDYHNQLRKEAKFYNRTLSIGGTSDSLLTYLFNKKMNTRSFVYNTLRKEFKEIFDPK</sequence>
<evidence type="ECO:0000313" key="3">
    <source>
        <dbReference type="Proteomes" id="UP000012675"/>
    </source>
</evidence>
<dbReference type="InterPro" id="IPR007111">
    <property type="entry name" value="NACHT_NTPase"/>
</dbReference>
<dbReference type="EMBL" id="CP004856">
    <property type="protein sequence ID" value="EEV39353.1"/>
    <property type="molecule type" value="Genomic_DNA"/>
</dbReference>
<dbReference type="Proteomes" id="UP000012675">
    <property type="component" value="Chromosome"/>
</dbReference>
<dbReference type="SUPFAM" id="SSF52540">
    <property type="entry name" value="P-loop containing nucleoside triphosphate hydrolases"/>
    <property type="match status" value="1"/>
</dbReference>
<dbReference type="Pfam" id="PF13588">
    <property type="entry name" value="HSDR_N_2"/>
    <property type="match status" value="1"/>
</dbReference>
<dbReference type="GeneID" id="15141063"/>
<organism evidence="2 3">
    <name type="scientific">Enterococcus casseliflavus EC20</name>
    <dbReference type="NCBI Taxonomy" id="565655"/>
    <lineage>
        <taxon>Bacteria</taxon>
        <taxon>Bacillati</taxon>
        <taxon>Bacillota</taxon>
        <taxon>Bacilli</taxon>
        <taxon>Lactobacillales</taxon>
        <taxon>Enterococcaceae</taxon>
        <taxon>Enterococcus</taxon>
    </lineage>
</organism>
<dbReference type="Pfam" id="PF05729">
    <property type="entry name" value="NACHT"/>
    <property type="match status" value="1"/>
</dbReference>
<name>C9AA42_ENTCA</name>
<dbReference type="HOGENOM" id="CLU_012479_0_0_9"/>
<reference evidence="2 3" key="2">
    <citation type="submission" date="2013-03" db="EMBL/GenBank/DDBJ databases">
        <title>The Genome Sequence of Enterococcus casseliflavus EC20 (899205).</title>
        <authorList>
            <consortium name="The Broad Institute Genomics Platform"/>
            <consortium name="The Broad Institute Genome Sequencing Center for Infectious Disease"/>
            <person name="Russ C."/>
            <person name="Feldgarden M."/>
            <person name="Gilmore M."/>
            <person name="Manson J."/>
            <person name="Palmer K."/>
            <person name="Carniol K."/>
            <person name="Walker B."/>
            <person name="Young S.K."/>
            <person name="Zeng Q."/>
            <person name="Gargeya S."/>
            <person name="Fitzgerald M."/>
            <person name="Haas B."/>
            <person name="Abouelleil A."/>
            <person name="Allen A.W."/>
            <person name="Alvarado L."/>
            <person name="Arachchi H.M."/>
            <person name="Berlin A.M."/>
            <person name="Chapman S.B."/>
            <person name="Gainer-Dewar J."/>
            <person name="Goldberg J."/>
            <person name="Griggs A."/>
            <person name="Gujja S."/>
            <person name="Hansen M."/>
            <person name="Howarth C."/>
            <person name="Imamovic A."/>
            <person name="Ireland A."/>
            <person name="Larimer J."/>
            <person name="McCowan C."/>
            <person name="Murphy C."/>
            <person name="Pearson M."/>
            <person name="Poon T.W."/>
            <person name="Priest M."/>
            <person name="Roberts A."/>
            <person name="Saif S."/>
            <person name="Shea T."/>
            <person name="Sisk P."/>
            <person name="Sykes S."/>
            <person name="Wortman J."/>
            <person name="Nusbaum C."/>
            <person name="Birren B."/>
        </authorList>
    </citation>
    <scope>NUCLEOTIDE SEQUENCE [LARGE SCALE GENOMIC DNA]</scope>
    <source>
        <strain evidence="2 3">EC20</strain>
    </source>
</reference>
<reference evidence="2 3" key="1">
    <citation type="submission" date="2009-02" db="EMBL/GenBank/DDBJ databases">
        <authorList>
            <consortium name="The Broad Institute Genome Sequencing Platform"/>
            <person name="Feldgarden M."/>
            <person name="Young S.K."/>
            <person name="Kodira C.D."/>
            <person name="Zeng Q."/>
            <person name="Koehrsen M."/>
            <person name="Alvarado L."/>
            <person name="Berlin A."/>
            <person name="Borenstein D."/>
            <person name="Chen Z."/>
            <person name="Engels R."/>
            <person name="Freedman E."/>
            <person name="Gellesch M."/>
            <person name="Goldberg J."/>
            <person name="Griggs A."/>
            <person name="Gujja S."/>
            <person name="Heiman D."/>
            <person name="Hepburn T."/>
            <person name="Howarth C."/>
            <person name="Jen D."/>
            <person name="Larson L."/>
            <person name="Lewis B."/>
            <person name="Mehta T."/>
            <person name="Park D."/>
            <person name="Pearson M."/>
            <person name="Roberts A."/>
            <person name="Saif S."/>
            <person name="Shea T."/>
            <person name="Shenoy N."/>
            <person name="Sisk P."/>
            <person name="Stolte C."/>
            <person name="Sykes S."/>
            <person name="Walk T."/>
            <person name="White J."/>
            <person name="Yandava C."/>
            <person name="Gilmore M."/>
            <person name="Manson J."/>
            <person name="Palmer K."/>
            <person name="Carniol K."/>
            <person name="Lander E."/>
            <person name="Nusbaum C."/>
            <person name="Galagan J."/>
            <person name="Birren B."/>
        </authorList>
    </citation>
    <scope>NUCLEOTIDE SEQUENCE [LARGE SCALE GENOMIC DNA]</scope>
    <source>
        <strain evidence="2 3">EC20</strain>
    </source>
</reference>